<evidence type="ECO:0000313" key="2">
    <source>
        <dbReference type="Proteomes" id="UP001162483"/>
    </source>
</evidence>
<dbReference type="Proteomes" id="UP001162483">
    <property type="component" value="Unassembled WGS sequence"/>
</dbReference>
<proteinExistence type="predicted"/>
<protein>
    <submittedName>
        <fullName evidence="1">Uncharacterized protein</fullName>
    </submittedName>
</protein>
<name>A0ABN9G4B7_9NEOB</name>
<accession>A0ABN9G4B7</accession>
<sequence length="58" mass="6194">MSVTRSQPAILGQDSVIMGTADGRNLCVSNTGLSPVSMDKLLYISLHSREIQSSMSPL</sequence>
<evidence type="ECO:0000313" key="1">
    <source>
        <dbReference type="EMBL" id="CAI9604184.1"/>
    </source>
</evidence>
<keyword evidence="2" id="KW-1185">Reference proteome</keyword>
<organism evidence="1 2">
    <name type="scientific">Staurois parvus</name>
    <dbReference type="NCBI Taxonomy" id="386267"/>
    <lineage>
        <taxon>Eukaryota</taxon>
        <taxon>Metazoa</taxon>
        <taxon>Chordata</taxon>
        <taxon>Craniata</taxon>
        <taxon>Vertebrata</taxon>
        <taxon>Euteleostomi</taxon>
        <taxon>Amphibia</taxon>
        <taxon>Batrachia</taxon>
        <taxon>Anura</taxon>
        <taxon>Neobatrachia</taxon>
        <taxon>Ranoidea</taxon>
        <taxon>Ranidae</taxon>
        <taxon>Staurois</taxon>
    </lineage>
</organism>
<gene>
    <name evidence="1" type="ORF">SPARVUS_LOCUS13425561</name>
</gene>
<dbReference type="EMBL" id="CATNWA010017942">
    <property type="protein sequence ID" value="CAI9604184.1"/>
    <property type="molecule type" value="Genomic_DNA"/>
</dbReference>
<comment type="caution">
    <text evidence="1">The sequence shown here is derived from an EMBL/GenBank/DDBJ whole genome shotgun (WGS) entry which is preliminary data.</text>
</comment>
<reference evidence="1" key="1">
    <citation type="submission" date="2023-05" db="EMBL/GenBank/DDBJ databases">
        <authorList>
            <person name="Stuckert A."/>
        </authorList>
    </citation>
    <scope>NUCLEOTIDE SEQUENCE</scope>
</reference>